<feature type="region of interest" description="Disordered" evidence="2">
    <location>
        <begin position="137"/>
        <end position="234"/>
    </location>
</feature>
<dbReference type="InterPro" id="IPR002885">
    <property type="entry name" value="PPR_rpt"/>
</dbReference>
<feature type="compositionally biased region" description="Basic residues" evidence="2">
    <location>
        <begin position="68"/>
        <end position="81"/>
    </location>
</feature>
<feature type="compositionally biased region" description="Polar residues" evidence="2">
    <location>
        <begin position="166"/>
        <end position="178"/>
    </location>
</feature>
<dbReference type="Proteomes" id="UP001287286">
    <property type="component" value="Unassembled WGS sequence"/>
</dbReference>
<feature type="region of interest" description="Disordered" evidence="2">
    <location>
        <begin position="982"/>
        <end position="1007"/>
    </location>
</feature>
<dbReference type="Pfam" id="PF13812">
    <property type="entry name" value="PPR_3"/>
    <property type="match status" value="2"/>
</dbReference>
<dbReference type="PROSITE" id="PS51375">
    <property type="entry name" value="PPR"/>
    <property type="match status" value="1"/>
</dbReference>
<evidence type="ECO:0000256" key="2">
    <source>
        <dbReference type="SAM" id="MobiDB-lite"/>
    </source>
</evidence>
<evidence type="ECO:0000313" key="3">
    <source>
        <dbReference type="EMBL" id="KAK4077614.1"/>
    </source>
</evidence>
<dbReference type="PANTHER" id="PTHR47938:SF35">
    <property type="entry name" value="PENTATRICOPEPTIDE REPEAT-CONTAINING PROTEIN 4, MITOCHONDRIAL-RELATED"/>
    <property type="match status" value="1"/>
</dbReference>
<sequence length="1061" mass="115012">MNKNPCFVKDRRWPQSYYRRRLGCATVPERPLCCSGRPSRPSLAGAHTTTTDPPLSPARQPPTSLSTSRKKKLPSSHHHSLAHPSGLPTRPRCPRHEAPPLIHLAGAMYVSRAVCWRCASRMRLAVTTSAAAAVAVASPRLSSTAADASPDAATGTRTRDTEPRRQQQQHVSSAGSHQQHARRRPSHQRSAKASQQSAVALFNDVVKKAPQASSPPSASSPSTSSLQQQQNHKPATALGEWEIAAKMKELAEQKALDPRDRLRLFRADIWPHVRELRGQMPRHLYMATTQFLARACDAAADAGHTGASGPGVGVELSAMCARIGKWDLDVRNELVLSLCHSLVHTKHSSAERAAILEELVDLWKHISQLRRRSQGHHAPLQFVLPTPAEAFGGEDAGQQQQQQRSSSNMNPTTKALSSIFIQFRLEQARELVPGLLATVAVLSDPRLARQGSQVKAAPLLNLVAQAFQRQGNPDQAYIEEVFRNKIRFPSSKLDELEAYILKQWPHAEAMLSNAAASWRYALEGSKGSGSSSGLATFHRQLRAAYRARNTGAVVSIWQDLKTRLAQKPDLARQMREDPEFLDFWIFVWCAVRRPAKLQETLDLMRETGVRPSVKTYTAMMHGWKMCKDGDKIAALWDKLVESGLRLDAVIWTERISGLIESGRPQAGVQALAEMMALWKQALAKKGGDAVAAAASAIQPSIEVVNAAFKGLIRLDLKAANEVLAWAGREGIEPNIRTYNILLRESFRGNATPDDDVQSLLRAMKRQGVEPDAATFTIILEEVLGVMDNTSAAEQVHAVRQVLADIEAAGLRPNLETYGKMLYAVASLANGGADEAVAAVQEHMRAAGFSATPHMVTILIERALAREASSSSSSSSTPSSASSGAAASASAQVQALLREHNLTHVGQGDQTLWERVMSAHAAAGDTPAAMRVFADLARAGRPVTSLPCLTDLLRALLAAERADDAREVVRVVLAHKVSRAAAEGGSAAGSGGASASASGAQDASGDAHVTVDAGSGGFNSEAARDARYWRHHFWYMARENGLLNWDEVPLELQTRLRGQGSN</sequence>
<dbReference type="InterPro" id="IPR011990">
    <property type="entry name" value="TPR-like_helical_dom_sf"/>
</dbReference>
<feature type="compositionally biased region" description="Low complexity" evidence="2">
    <location>
        <begin position="137"/>
        <end position="154"/>
    </location>
</feature>
<evidence type="ECO:0000313" key="4">
    <source>
        <dbReference type="Proteomes" id="UP001287286"/>
    </source>
</evidence>
<evidence type="ECO:0000256" key="1">
    <source>
        <dbReference type="PROSITE-ProRule" id="PRU00708"/>
    </source>
</evidence>
<feature type="compositionally biased region" description="Low complexity" evidence="2">
    <location>
        <begin position="209"/>
        <end position="230"/>
    </location>
</feature>
<dbReference type="EMBL" id="JAWRVI010000096">
    <property type="protein sequence ID" value="KAK4077614.1"/>
    <property type="molecule type" value="Genomic_DNA"/>
</dbReference>
<feature type="region of interest" description="Disordered" evidence="2">
    <location>
        <begin position="391"/>
        <end position="411"/>
    </location>
</feature>
<feature type="region of interest" description="Disordered" evidence="2">
    <location>
        <begin position="36"/>
        <end position="94"/>
    </location>
</feature>
<dbReference type="PANTHER" id="PTHR47938">
    <property type="entry name" value="RESPIRATORY COMPLEX I CHAPERONE (CIA84), PUTATIVE (AFU_ORTHOLOGUE AFUA_2G06020)-RELATED"/>
    <property type="match status" value="1"/>
</dbReference>
<protein>
    <recommendedName>
        <fullName evidence="5">Glutathione S-transferase</fullName>
    </recommendedName>
</protein>
<evidence type="ECO:0008006" key="5">
    <source>
        <dbReference type="Google" id="ProtNLM"/>
    </source>
</evidence>
<accession>A0ABR0BHA9</accession>
<feature type="compositionally biased region" description="Low complexity" evidence="2">
    <location>
        <begin position="992"/>
        <end position="1006"/>
    </location>
</feature>
<feature type="repeat" description="PPR" evidence="1">
    <location>
        <begin position="734"/>
        <end position="770"/>
    </location>
</feature>
<keyword evidence="4" id="KW-1185">Reference proteome</keyword>
<organism evidence="3 4">
    <name type="scientific">Purpureocillium lilacinum</name>
    <name type="common">Paecilomyces lilacinus</name>
    <dbReference type="NCBI Taxonomy" id="33203"/>
    <lineage>
        <taxon>Eukaryota</taxon>
        <taxon>Fungi</taxon>
        <taxon>Dikarya</taxon>
        <taxon>Ascomycota</taxon>
        <taxon>Pezizomycotina</taxon>
        <taxon>Sordariomycetes</taxon>
        <taxon>Hypocreomycetidae</taxon>
        <taxon>Hypocreales</taxon>
        <taxon>Ophiocordycipitaceae</taxon>
        <taxon>Purpureocillium</taxon>
    </lineage>
</organism>
<name>A0ABR0BHA9_PURLI</name>
<comment type="caution">
    <text evidence="3">The sequence shown here is derived from an EMBL/GenBank/DDBJ whole genome shotgun (WGS) entry which is preliminary data.</text>
</comment>
<proteinExistence type="predicted"/>
<reference evidence="3 4" key="1">
    <citation type="journal article" date="2024" name="Microbiol. Resour. Announc.">
        <title>Genome annotations for the ascomycete fungi Trichoderma harzianum, Trichoderma aggressivum, and Purpureocillium lilacinum.</title>
        <authorList>
            <person name="Beijen E.P.W."/>
            <person name="Ohm R.A."/>
        </authorList>
    </citation>
    <scope>NUCLEOTIDE SEQUENCE [LARGE SCALE GENOMIC DNA]</scope>
    <source>
        <strain evidence="3 4">CBS 150709</strain>
    </source>
</reference>
<gene>
    <name evidence="3" type="ORF">Purlil1_12294</name>
</gene>
<dbReference type="Gene3D" id="1.25.40.10">
    <property type="entry name" value="Tetratricopeptide repeat domain"/>
    <property type="match status" value="2"/>
</dbReference>
<feature type="compositionally biased region" description="Basic residues" evidence="2">
    <location>
        <begin position="179"/>
        <end position="190"/>
    </location>
</feature>